<dbReference type="InterPro" id="IPR018060">
    <property type="entry name" value="HTH_AraC"/>
</dbReference>
<evidence type="ECO:0000256" key="1">
    <source>
        <dbReference type="ARBA" id="ARBA00001286"/>
    </source>
</evidence>
<evidence type="ECO:0000256" key="8">
    <source>
        <dbReference type="ARBA" id="ARBA00023163"/>
    </source>
</evidence>
<dbReference type="SMART" id="SM00342">
    <property type="entry name" value="HTH_ARAC"/>
    <property type="match status" value="1"/>
</dbReference>
<dbReference type="SUPFAM" id="SSF46767">
    <property type="entry name" value="Methylated DNA-protein cysteine methyltransferase, C-terminal domain"/>
    <property type="match status" value="1"/>
</dbReference>
<dbReference type="EMBL" id="NIPV01000127">
    <property type="protein sequence ID" value="OWJ70260.1"/>
    <property type="molecule type" value="Genomic_DNA"/>
</dbReference>
<dbReference type="SUPFAM" id="SSF53155">
    <property type="entry name" value="Methylated DNA-protein cysteine methyltransferase domain"/>
    <property type="match status" value="1"/>
</dbReference>
<dbReference type="InterPro" id="IPR036217">
    <property type="entry name" value="MethylDNA_cys_MeTrfase_DNAb"/>
</dbReference>
<dbReference type="GO" id="GO:0003700">
    <property type="term" value="F:DNA-binding transcription factor activity"/>
    <property type="evidence" value="ECO:0007669"/>
    <property type="project" value="InterPro"/>
</dbReference>
<dbReference type="Gene3D" id="3.30.160.70">
    <property type="entry name" value="Methylated DNA-protein cysteine methyltransferase domain"/>
    <property type="match status" value="1"/>
</dbReference>
<evidence type="ECO:0000256" key="4">
    <source>
        <dbReference type="ARBA" id="ARBA00022603"/>
    </source>
</evidence>
<dbReference type="Proteomes" id="UP000214673">
    <property type="component" value="Unassembled WGS sequence"/>
</dbReference>
<evidence type="ECO:0000313" key="14">
    <source>
        <dbReference type="Proteomes" id="UP000196640"/>
    </source>
</evidence>
<comment type="caution">
    <text evidence="13">The sequence shown here is derived from an EMBL/GenBank/DDBJ whole genome shotgun (WGS) entry which is preliminary data.</text>
</comment>
<dbReference type="Pfam" id="PF12833">
    <property type="entry name" value="HTH_18"/>
    <property type="match status" value="1"/>
</dbReference>
<keyword evidence="7" id="KW-0805">Transcription regulation</keyword>
<dbReference type="Proteomes" id="UP000196640">
    <property type="component" value="Unassembled WGS sequence"/>
</dbReference>
<proteinExistence type="inferred from homology"/>
<dbReference type="NCBIfam" id="TIGR00589">
    <property type="entry name" value="ogt"/>
    <property type="match status" value="1"/>
</dbReference>
<evidence type="ECO:0000256" key="2">
    <source>
        <dbReference type="ARBA" id="ARBA00008711"/>
    </source>
</evidence>
<dbReference type="Gene3D" id="1.10.10.10">
    <property type="entry name" value="Winged helix-like DNA-binding domain superfamily/Winged helix DNA-binding domain"/>
    <property type="match status" value="1"/>
</dbReference>
<dbReference type="PANTHER" id="PTHR10815:SF13">
    <property type="entry name" value="METHYLATED-DNA--PROTEIN-CYSTEINE METHYLTRANSFERASE"/>
    <property type="match status" value="1"/>
</dbReference>
<dbReference type="GO" id="GO:0032259">
    <property type="term" value="P:methylation"/>
    <property type="evidence" value="ECO:0007669"/>
    <property type="project" value="UniProtKB-KW"/>
</dbReference>
<evidence type="ECO:0000313" key="13">
    <source>
        <dbReference type="EMBL" id="OWJ86136.1"/>
    </source>
</evidence>
<keyword evidence="8" id="KW-0804">Transcription</keyword>
<evidence type="ECO:0000256" key="10">
    <source>
        <dbReference type="ARBA" id="ARBA00049348"/>
    </source>
</evidence>
<dbReference type="FunFam" id="1.10.10.10:FF:000214">
    <property type="entry name" value="Methylated-DNA--protein-cysteine methyltransferase"/>
    <property type="match status" value="1"/>
</dbReference>
<dbReference type="InterPro" id="IPR036388">
    <property type="entry name" value="WH-like_DNA-bd_sf"/>
</dbReference>
<accession>A0A212AXI0</accession>
<evidence type="ECO:0000256" key="6">
    <source>
        <dbReference type="ARBA" id="ARBA00022763"/>
    </source>
</evidence>
<dbReference type="AlphaFoldDB" id="A0A212AXI0"/>
<dbReference type="InterPro" id="IPR014048">
    <property type="entry name" value="MethylDNA_cys_MeTrfase_DNA-bd"/>
</dbReference>
<dbReference type="InterPro" id="IPR036631">
    <property type="entry name" value="MGMT_N_sf"/>
</dbReference>
<protein>
    <recommendedName>
        <fullName evidence="3">methylated-DNA--[protein]-cysteine S-methyltransferase</fullName>
        <ecNumber evidence="3">2.1.1.63</ecNumber>
    </recommendedName>
</protein>
<dbReference type="EMBL" id="NIPX01000002">
    <property type="protein sequence ID" value="OWJ86136.1"/>
    <property type="molecule type" value="Genomic_DNA"/>
</dbReference>
<keyword evidence="15" id="KW-1185">Reference proteome</keyword>
<evidence type="ECO:0000256" key="9">
    <source>
        <dbReference type="ARBA" id="ARBA00023204"/>
    </source>
</evidence>
<evidence type="ECO:0000313" key="15">
    <source>
        <dbReference type="Proteomes" id="UP000214673"/>
    </source>
</evidence>
<dbReference type="OrthoDB" id="9802228at2"/>
<organism evidence="13 14">
    <name type="scientific">Haematobacter missouriensis</name>
    <dbReference type="NCBI Taxonomy" id="366616"/>
    <lineage>
        <taxon>Bacteria</taxon>
        <taxon>Pseudomonadati</taxon>
        <taxon>Pseudomonadota</taxon>
        <taxon>Alphaproteobacteria</taxon>
        <taxon>Rhodobacterales</taxon>
        <taxon>Paracoccaceae</taxon>
        <taxon>Haematobacter</taxon>
    </lineage>
</organism>
<keyword evidence="9" id="KW-0234">DNA repair</keyword>
<dbReference type="PANTHER" id="PTHR10815">
    <property type="entry name" value="METHYLATED-DNA--PROTEIN-CYSTEINE METHYLTRANSFERASE"/>
    <property type="match status" value="1"/>
</dbReference>
<feature type="domain" description="HTH araC/xylS-type" evidence="11">
    <location>
        <begin position="12"/>
        <end position="111"/>
    </location>
</feature>
<keyword evidence="5 13" id="KW-0808">Transferase</keyword>
<dbReference type="GO" id="GO:0006281">
    <property type="term" value="P:DNA repair"/>
    <property type="evidence" value="ECO:0007669"/>
    <property type="project" value="UniProtKB-KW"/>
</dbReference>
<dbReference type="STRING" id="366616.CG51_04650"/>
<keyword evidence="6" id="KW-0227">DNA damage</keyword>
<evidence type="ECO:0000256" key="5">
    <source>
        <dbReference type="ARBA" id="ARBA00022679"/>
    </source>
</evidence>
<sequence length="280" mass="30326">MSNDTSPASYHYALIARALDIIDREGEMPLETLAAQLGLSPAHFQRTFSRWVGVSPKRYQQYLALDHARRLLAERFTVLDTALASGLSGPSRLHDLFMSWEAMSPGDYAKGGAGLTIRHTFAASPFGDTVVMATERGLCGLAFTEETGRDAAMADMTSRWPKATFQADESVAGLLSPAFGGEGETRLHLIGAPFQIKVWEALMQIPTGHVTTYGEIARAIGSPKANRAVGAAVGRNPVSWIIPCHRAISSSGRLTGYHWGLPVKRAMLAWESARLDATIN</sequence>
<evidence type="ECO:0000313" key="12">
    <source>
        <dbReference type="EMBL" id="OWJ70260.1"/>
    </source>
</evidence>
<name>A0A212AXI0_9RHOB</name>
<reference evidence="14 15" key="1">
    <citation type="submission" date="2016-11" db="EMBL/GenBank/DDBJ databases">
        <title>Comparison of Traditional DNA-DNA Hybridization with In Silico Genomic Analysis.</title>
        <authorList>
            <person name="Nicholson A.C."/>
            <person name="Sammons S."/>
            <person name="Humrighouse B.W."/>
            <person name="Graziano J."/>
            <person name="Lasker B."/>
            <person name="Whitney A.M."/>
            <person name="Mcquiston J.R."/>
        </authorList>
    </citation>
    <scope>NUCLEOTIDE SEQUENCE [LARGE SCALE GENOMIC DNA]</scope>
    <source>
        <strain evidence="12 15">H1892</strain>
        <strain evidence="13 14">H2381</strain>
    </source>
</reference>
<dbReference type="GO" id="GO:0003908">
    <property type="term" value="F:methylated-DNA-[protein]-cysteine S-methyltransferase activity"/>
    <property type="evidence" value="ECO:0007669"/>
    <property type="project" value="UniProtKB-EC"/>
</dbReference>
<dbReference type="PROSITE" id="PS01124">
    <property type="entry name" value="HTH_ARAC_FAMILY_2"/>
    <property type="match status" value="1"/>
</dbReference>
<evidence type="ECO:0000259" key="11">
    <source>
        <dbReference type="PROSITE" id="PS01124"/>
    </source>
</evidence>
<dbReference type="Gene3D" id="1.10.10.60">
    <property type="entry name" value="Homeodomain-like"/>
    <property type="match status" value="1"/>
</dbReference>
<evidence type="ECO:0000256" key="7">
    <source>
        <dbReference type="ARBA" id="ARBA00023015"/>
    </source>
</evidence>
<comment type="similarity">
    <text evidence="2">Belongs to the MGMT family.</text>
</comment>
<dbReference type="RefSeq" id="WP_035741001.1">
    <property type="nucleotide sequence ID" value="NZ_CALUEG010000001.1"/>
</dbReference>
<evidence type="ECO:0000256" key="3">
    <source>
        <dbReference type="ARBA" id="ARBA00011918"/>
    </source>
</evidence>
<dbReference type="Pfam" id="PF01035">
    <property type="entry name" value="DNA_binding_1"/>
    <property type="match status" value="1"/>
</dbReference>
<keyword evidence="4 13" id="KW-0489">Methyltransferase</keyword>
<dbReference type="InterPro" id="IPR009057">
    <property type="entry name" value="Homeodomain-like_sf"/>
</dbReference>
<gene>
    <name evidence="13" type="ORF">CDV52_03030</name>
    <name evidence="12" type="ORF">CDV53_20800</name>
</gene>
<dbReference type="EC" id="2.1.1.63" evidence="3"/>
<dbReference type="SUPFAM" id="SSF46689">
    <property type="entry name" value="Homeodomain-like"/>
    <property type="match status" value="1"/>
</dbReference>
<comment type="catalytic activity">
    <reaction evidence="10">
        <text>a 6-O-methyl-2'-deoxyguanosine in DNA + L-cysteinyl-[protein] = S-methyl-L-cysteinyl-[protein] + a 2'-deoxyguanosine in DNA</text>
        <dbReference type="Rhea" id="RHEA:24000"/>
        <dbReference type="Rhea" id="RHEA-COMP:10131"/>
        <dbReference type="Rhea" id="RHEA-COMP:10132"/>
        <dbReference type="Rhea" id="RHEA-COMP:11367"/>
        <dbReference type="Rhea" id="RHEA-COMP:11368"/>
        <dbReference type="ChEBI" id="CHEBI:29950"/>
        <dbReference type="ChEBI" id="CHEBI:82612"/>
        <dbReference type="ChEBI" id="CHEBI:85445"/>
        <dbReference type="ChEBI" id="CHEBI:85448"/>
        <dbReference type="EC" id="2.1.1.63"/>
    </reaction>
</comment>
<dbReference type="CDD" id="cd06445">
    <property type="entry name" value="ATase"/>
    <property type="match status" value="1"/>
</dbReference>
<dbReference type="GO" id="GO:0043565">
    <property type="term" value="F:sequence-specific DNA binding"/>
    <property type="evidence" value="ECO:0007669"/>
    <property type="project" value="InterPro"/>
</dbReference>
<comment type="catalytic activity">
    <reaction evidence="1">
        <text>a 4-O-methyl-thymidine in DNA + L-cysteinyl-[protein] = a thymidine in DNA + S-methyl-L-cysteinyl-[protein]</text>
        <dbReference type="Rhea" id="RHEA:53428"/>
        <dbReference type="Rhea" id="RHEA-COMP:10131"/>
        <dbReference type="Rhea" id="RHEA-COMP:10132"/>
        <dbReference type="Rhea" id="RHEA-COMP:13555"/>
        <dbReference type="Rhea" id="RHEA-COMP:13556"/>
        <dbReference type="ChEBI" id="CHEBI:29950"/>
        <dbReference type="ChEBI" id="CHEBI:82612"/>
        <dbReference type="ChEBI" id="CHEBI:137386"/>
        <dbReference type="ChEBI" id="CHEBI:137387"/>
        <dbReference type="EC" id="2.1.1.63"/>
    </reaction>
</comment>